<dbReference type="CDD" id="cd03216">
    <property type="entry name" value="ABC_Carb_Monos_I"/>
    <property type="match status" value="1"/>
</dbReference>
<evidence type="ECO:0000256" key="7">
    <source>
        <dbReference type="ARBA" id="ARBA00022741"/>
    </source>
</evidence>
<dbReference type="Pfam" id="PF00005">
    <property type="entry name" value="ABC_tran"/>
    <property type="match status" value="2"/>
</dbReference>
<keyword evidence="6" id="KW-0677">Repeat</keyword>
<keyword evidence="13" id="KW-1185">Reference proteome</keyword>
<evidence type="ECO:0000256" key="5">
    <source>
        <dbReference type="ARBA" id="ARBA00022597"/>
    </source>
</evidence>
<dbReference type="GO" id="GO:0005886">
    <property type="term" value="C:plasma membrane"/>
    <property type="evidence" value="ECO:0007669"/>
    <property type="project" value="UniProtKB-SubCell"/>
</dbReference>
<dbReference type="Proteomes" id="UP000660861">
    <property type="component" value="Unassembled WGS sequence"/>
</dbReference>
<dbReference type="InterPro" id="IPR027417">
    <property type="entry name" value="P-loop_NTPase"/>
</dbReference>
<protein>
    <submittedName>
        <fullName evidence="12">Sugar ABC transporter ATP-binding protein</fullName>
    </submittedName>
</protein>
<gene>
    <name evidence="12" type="ORF">H8709_06355</name>
</gene>
<dbReference type="CDD" id="cd03215">
    <property type="entry name" value="ABC_Carb_Monos_II"/>
    <property type="match status" value="1"/>
</dbReference>
<sequence length="488" mass="53413">MKNIHKKFPGVYALNSVDFELKAGEVHALLGENGAGKSTLIKVLGGIYHPDQGQIIIDGKEVKINTVMDADAAGVSIIHQEIMTVPEMTIAENIFLGREPKTKFGTVDFKKMLSVSQELIDGFGLEMKASRKILALSIAQQQMVAIVKAISINAKIVVMDEPTSSLTDSEVDYLFEIIEKLKAQGIGIVYISHKLDELFRICDRITVMRDGQYVGTKVTAETTRDELISMMVGRTLDNYYVRTFHELGDVVLEAKNVKGGLVKDASFQLRKGEILGFAGLVGSGRSELMKDMIGLDPREGGEVFVDGKKVEFHGVTDAQREGLVLVPENRKKEGLLLKNSVGFNLTLAVLGDFIKGISVKKSKETEIINTYVDAMAIKTPSVNQLVGNLSGGNQQKVLIGKWLAAAPKILIMDEPTRGVDVGAKAEIYQIMNNLADQGVSIIMISSELPEVLGMCDRICVMYEGEITGVVDRKDFSQERVMHFATGGR</sequence>
<evidence type="ECO:0000256" key="2">
    <source>
        <dbReference type="ARBA" id="ARBA00004533"/>
    </source>
</evidence>
<accession>A0A926IAQ4</accession>
<dbReference type="InterPro" id="IPR050107">
    <property type="entry name" value="ABC_carbohydrate_import_ATPase"/>
</dbReference>
<dbReference type="FunFam" id="3.40.50.300:FF:000126">
    <property type="entry name" value="Galactose/methyl galactoside import ATP-binding protein MglA"/>
    <property type="match status" value="1"/>
</dbReference>
<feature type="domain" description="ABC transporter" evidence="11">
    <location>
        <begin position="245"/>
        <end position="488"/>
    </location>
</feature>
<keyword evidence="3" id="KW-0813">Transport</keyword>
<keyword evidence="7" id="KW-0547">Nucleotide-binding</keyword>
<dbReference type="InterPro" id="IPR017871">
    <property type="entry name" value="ABC_transporter-like_CS"/>
</dbReference>
<evidence type="ECO:0000256" key="10">
    <source>
        <dbReference type="ARBA" id="ARBA00023136"/>
    </source>
</evidence>
<keyword evidence="4" id="KW-1003">Cell membrane</keyword>
<keyword evidence="5" id="KW-0762">Sugar transport</keyword>
<evidence type="ECO:0000313" key="13">
    <source>
        <dbReference type="Proteomes" id="UP000660861"/>
    </source>
</evidence>
<dbReference type="EMBL" id="JACRTC010000003">
    <property type="protein sequence ID" value="MBC8570451.1"/>
    <property type="molecule type" value="Genomic_DNA"/>
</dbReference>
<keyword evidence="8 12" id="KW-0067">ATP-binding</keyword>
<evidence type="ECO:0000256" key="1">
    <source>
        <dbReference type="ARBA" id="ARBA00004202"/>
    </source>
</evidence>
<dbReference type="GO" id="GO:0005524">
    <property type="term" value="F:ATP binding"/>
    <property type="evidence" value="ECO:0007669"/>
    <property type="project" value="UniProtKB-KW"/>
</dbReference>
<comment type="caution">
    <text evidence="12">The sequence shown here is derived from an EMBL/GenBank/DDBJ whole genome shotgun (WGS) entry which is preliminary data.</text>
</comment>
<dbReference type="GO" id="GO:0016887">
    <property type="term" value="F:ATP hydrolysis activity"/>
    <property type="evidence" value="ECO:0007669"/>
    <property type="project" value="InterPro"/>
</dbReference>
<evidence type="ECO:0000256" key="3">
    <source>
        <dbReference type="ARBA" id="ARBA00022448"/>
    </source>
</evidence>
<evidence type="ECO:0000256" key="9">
    <source>
        <dbReference type="ARBA" id="ARBA00022967"/>
    </source>
</evidence>
<dbReference type="AlphaFoldDB" id="A0A926IAQ4"/>
<dbReference type="PROSITE" id="PS00211">
    <property type="entry name" value="ABC_TRANSPORTER_1"/>
    <property type="match status" value="1"/>
</dbReference>
<comment type="subcellular location">
    <subcellularLocation>
        <location evidence="2">Cell inner membrane</location>
    </subcellularLocation>
    <subcellularLocation>
        <location evidence="1">Cell membrane</location>
        <topology evidence="1">Peripheral membrane protein</topology>
    </subcellularLocation>
</comment>
<dbReference type="InterPro" id="IPR003439">
    <property type="entry name" value="ABC_transporter-like_ATP-bd"/>
</dbReference>
<keyword evidence="9" id="KW-1278">Translocase</keyword>
<evidence type="ECO:0000313" key="12">
    <source>
        <dbReference type="EMBL" id="MBC8570451.1"/>
    </source>
</evidence>
<proteinExistence type="predicted"/>
<feature type="domain" description="ABC transporter" evidence="11">
    <location>
        <begin position="1"/>
        <end position="235"/>
    </location>
</feature>
<dbReference type="PANTHER" id="PTHR43790:SF9">
    <property type="entry name" value="GALACTOFURANOSE TRANSPORTER ATP-BINDING PROTEIN YTFR"/>
    <property type="match status" value="1"/>
</dbReference>
<evidence type="ECO:0000256" key="8">
    <source>
        <dbReference type="ARBA" id="ARBA00022840"/>
    </source>
</evidence>
<dbReference type="InterPro" id="IPR003593">
    <property type="entry name" value="AAA+_ATPase"/>
</dbReference>
<dbReference type="Gene3D" id="3.40.50.300">
    <property type="entry name" value="P-loop containing nucleotide triphosphate hydrolases"/>
    <property type="match status" value="2"/>
</dbReference>
<dbReference type="PANTHER" id="PTHR43790">
    <property type="entry name" value="CARBOHYDRATE TRANSPORT ATP-BINDING PROTEIN MG119-RELATED"/>
    <property type="match status" value="1"/>
</dbReference>
<keyword evidence="10" id="KW-0472">Membrane</keyword>
<dbReference type="SMART" id="SM00382">
    <property type="entry name" value="AAA"/>
    <property type="match status" value="2"/>
</dbReference>
<organism evidence="12 13">
    <name type="scientific">Zongyangia hominis</name>
    <dbReference type="NCBI Taxonomy" id="2763677"/>
    <lineage>
        <taxon>Bacteria</taxon>
        <taxon>Bacillati</taxon>
        <taxon>Bacillota</taxon>
        <taxon>Clostridia</taxon>
        <taxon>Eubacteriales</taxon>
        <taxon>Oscillospiraceae</taxon>
        <taxon>Zongyangia</taxon>
    </lineage>
</organism>
<dbReference type="GO" id="GO:0015749">
    <property type="term" value="P:monosaccharide transmembrane transport"/>
    <property type="evidence" value="ECO:0007669"/>
    <property type="project" value="UniProtKB-ARBA"/>
</dbReference>
<evidence type="ECO:0000259" key="11">
    <source>
        <dbReference type="PROSITE" id="PS50893"/>
    </source>
</evidence>
<dbReference type="FunFam" id="3.40.50.300:FF:000127">
    <property type="entry name" value="Ribose import ATP-binding protein RbsA"/>
    <property type="match status" value="1"/>
</dbReference>
<evidence type="ECO:0000256" key="4">
    <source>
        <dbReference type="ARBA" id="ARBA00022475"/>
    </source>
</evidence>
<evidence type="ECO:0000256" key="6">
    <source>
        <dbReference type="ARBA" id="ARBA00022737"/>
    </source>
</evidence>
<dbReference type="SUPFAM" id="SSF52540">
    <property type="entry name" value="P-loop containing nucleoside triphosphate hydrolases"/>
    <property type="match status" value="2"/>
</dbReference>
<dbReference type="PROSITE" id="PS50893">
    <property type="entry name" value="ABC_TRANSPORTER_2"/>
    <property type="match status" value="2"/>
</dbReference>
<reference evidence="12" key="1">
    <citation type="submission" date="2020-08" db="EMBL/GenBank/DDBJ databases">
        <title>Genome public.</title>
        <authorList>
            <person name="Liu C."/>
            <person name="Sun Q."/>
        </authorList>
    </citation>
    <scope>NUCLEOTIDE SEQUENCE</scope>
    <source>
        <strain evidence="12">NSJ-54</strain>
    </source>
</reference>
<name>A0A926IAQ4_9FIRM</name>